<dbReference type="InterPro" id="IPR001279">
    <property type="entry name" value="Metallo-B-lactamas"/>
</dbReference>
<organism evidence="2 3">
    <name type="scientific">Blautia faecicola</name>
    <dbReference type="NCBI Taxonomy" id="2509240"/>
    <lineage>
        <taxon>Bacteria</taxon>
        <taxon>Bacillati</taxon>
        <taxon>Bacillota</taxon>
        <taxon>Clostridia</taxon>
        <taxon>Lachnospirales</taxon>
        <taxon>Lachnospiraceae</taxon>
        <taxon>Blautia</taxon>
    </lineage>
</organism>
<dbReference type="Proteomes" id="UP000290106">
    <property type="component" value="Unassembled WGS sequence"/>
</dbReference>
<dbReference type="PANTHER" id="PTHR46018:SF7">
    <property type="entry name" value="RIBONUCLEASE Z"/>
    <property type="match status" value="1"/>
</dbReference>
<keyword evidence="2" id="KW-0378">Hydrolase</keyword>
<dbReference type="SUPFAM" id="SSF56281">
    <property type="entry name" value="Metallo-hydrolase/oxidoreductase"/>
    <property type="match status" value="1"/>
</dbReference>
<feature type="domain" description="Metallo-beta-lactamase" evidence="1">
    <location>
        <begin position="17"/>
        <end position="230"/>
    </location>
</feature>
<name>A0A4Q1RFD8_9FIRM</name>
<evidence type="ECO:0000313" key="2">
    <source>
        <dbReference type="EMBL" id="RXS74293.1"/>
    </source>
</evidence>
<keyword evidence="3" id="KW-1185">Reference proteome</keyword>
<dbReference type="InterPro" id="IPR036866">
    <property type="entry name" value="RibonucZ/Hydroxyglut_hydro"/>
</dbReference>
<dbReference type="RefSeq" id="WP_129256992.1">
    <property type="nucleotide sequence ID" value="NZ_SDKC01000001.1"/>
</dbReference>
<dbReference type="SMART" id="SM00849">
    <property type="entry name" value="Lactamase_B"/>
    <property type="match status" value="1"/>
</dbReference>
<sequence length="266" mass="30765">MKLTILGTGNAMVTKCYNTCFAIENDGHYFLVDGGGGNTIMKQLKNVDIDWREITDVFVTHKHIDHIMGIVWIMRLFGQNIAEKGLERELNIYGHEEVIHILHSMAELLLQKKHCAAIGKQIHMIKVKDGEEKDILKHKVTFFDIQSTKAKQFGFSMALDDGEKLTCCGDEPFNPCEETYAKDSKWLLHEAFCLYAQADKYQPYKKHHSTVKDACELTETLQIRNLILYHTEDDTLKHRKELYTKEGSMYYHGTLYVPNDLDKFEL</sequence>
<proteinExistence type="predicted"/>
<dbReference type="AlphaFoldDB" id="A0A4Q1RFD8"/>
<comment type="caution">
    <text evidence="2">The sequence shown here is derived from an EMBL/GenBank/DDBJ whole genome shotgun (WGS) entry which is preliminary data.</text>
</comment>
<accession>A0A4Q1RFD8</accession>
<protein>
    <submittedName>
        <fullName evidence="2">MBL fold metallo-hydrolase</fullName>
    </submittedName>
</protein>
<dbReference type="OrthoDB" id="9794898at2"/>
<evidence type="ECO:0000313" key="3">
    <source>
        <dbReference type="Proteomes" id="UP000290106"/>
    </source>
</evidence>
<dbReference type="Pfam" id="PF23023">
    <property type="entry name" value="Anti-Pycsar_Apyc1"/>
    <property type="match status" value="1"/>
</dbReference>
<dbReference type="Gene3D" id="3.60.15.10">
    <property type="entry name" value="Ribonuclease Z/Hydroxyacylglutathione hydrolase-like"/>
    <property type="match status" value="1"/>
</dbReference>
<dbReference type="GO" id="GO:0042781">
    <property type="term" value="F:3'-tRNA processing endoribonuclease activity"/>
    <property type="evidence" value="ECO:0007669"/>
    <property type="project" value="TreeGrafter"/>
</dbReference>
<dbReference type="EMBL" id="SDKC01000001">
    <property type="protein sequence ID" value="RXS74293.1"/>
    <property type="molecule type" value="Genomic_DNA"/>
</dbReference>
<reference evidence="2 3" key="1">
    <citation type="submission" date="2019-01" db="EMBL/GenBank/DDBJ databases">
        <title>Blautia sp. nov. KGMB01111 isolated human feces.</title>
        <authorList>
            <person name="Park J.-E."/>
            <person name="Kim J.-S."/>
            <person name="Park S.-H."/>
        </authorList>
    </citation>
    <scope>NUCLEOTIDE SEQUENCE [LARGE SCALE GENOMIC DNA]</scope>
    <source>
        <strain evidence="2 3">KGMB01111</strain>
    </source>
</reference>
<dbReference type="PANTHER" id="PTHR46018">
    <property type="entry name" value="ZINC PHOSPHODIESTERASE ELAC PROTEIN 1"/>
    <property type="match status" value="1"/>
</dbReference>
<gene>
    <name evidence="2" type="ORF">ETP43_03015</name>
</gene>
<evidence type="ECO:0000259" key="1">
    <source>
        <dbReference type="SMART" id="SM00849"/>
    </source>
</evidence>